<keyword evidence="5 9" id="KW-0812">Transmembrane</keyword>
<keyword evidence="14" id="KW-1185">Reference proteome</keyword>
<feature type="transmembrane region" description="Helical" evidence="10">
    <location>
        <begin position="165"/>
        <end position="182"/>
    </location>
</feature>
<dbReference type="EC" id="2.1.1.-" evidence="9"/>
<dbReference type="PANTHER" id="PTHR30487:SF0">
    <property type="entry name" value="PREPILIN LEADER PEPTIDASE_N-METHYLTRANSFERASE-RELATED"/>
    <property type="match status" value="1"/>
</dbReference>
<dbReference type="InterPro" id="IPR010627">
    <property type="entry name" value="Prepilin_pept_A24_N"/>
</dbReference>
<protein>
    <recommendedName>
        <fullName evidence="9">Prepilin leader peptidase/N-methyltransferase</fullName>
        <ecNumber evidence="9">2.1.1.-</ecNumber>
        <ecNumber evidence="9">3.4.23.43</ecNumber>
    </recommendedName>
</protein>
<name>A0ABW9A938_9BURK</name>
<evidence type="ECO:0000259" key="12">
    <source>
        <dbReference type="Pfam" id="PF06750"/>
    </source>
</evidence>
<evidence type="ECO:0000256" key="6">
    <source>
        <dbReference type="ARBA" id="ARBA00022989"/>
    </source>
</evidence>
<keyword evidence="9" id="KW-0645">Protease</keyword>
<evidence type="ECO:0000313" key="13">
    <source>
        <dbReference type="EMBL" id="MFL9924724.1"/>
    </source>
</evidence>
<evidence type="ECO:0000256" key="3">
    <source>
        <dbReference type="ARBA" id="ARBA00022475"/>
    </source>
</evidence>
<dbReference type="InterPro" id="IPR014032">
    <property type="entry name" value="Peptidase_A24A_bac"/>
</dbReference>
<evidence type="ECO:0000256" key="9">
    <source>
        <dbReference type="RuleBase" id="RU003794"/>
    </source>
</evidence>
<feature type="transmembrane region" description="Helical" evidence="10">
    <location>
        <begin position="221"/>
        <end position="254"/>
    </location>
</feature>
<evidence type="ECO:0000256" key="4">
    <source>
        <dbReference type="ARBA" id="ARBA00022519"/>
    </source>
</evidence>
<accession>A0ABW9A938</accession>
<organism evidence="13 14">
    <name type="scientific">Herbaspirillum lusitanum</name>
    <dbReference type="NCBI Taxonomy" id="213312"/>
    <lineage>
        <taxon>Bacteria</taxon>
        <taxon>Pseudomonadati</taxon>
        <taxon>Pseudomonadota</taxon>
        <taxon>Betaproteobacteria</taxon>
        <taxon>Burkholderiales</taxon>
        <taxon>Oxalobacteraceae</taxon>
        <taxon>Herbaspirillum</taxon>
    </lineage>
</organism>
<comment type="function">
    <text evidence="9">Plays an essential role in type IV pili and type II pseudopili formation by proteolytically removing the leader sequence from substrate proteins and subsequently monomethylating the alpha-amino group of the newly exposed N-terminal phenylalanine.</text>
</comment>
<proteinExistence type="inferred from homology"/>
<keyword evidence="7 10" id="KW-0472">Membrane</keyword>
<dbReference type="RefSeq" id="WP_408157634.1">
    <property type="nucleotide sequence ID" value="NZ_JAQQFM010000004.1"/>
</dbReference>
<dbReference type="EC" id="3.4.23.43" evidence="9"/>
<dbReference type="Pfam" id="PF06750">
    <property type="entry name" value="A24_N_bact"/>
    <property type="match status" value="1"/>
</dbReference>
<keyword evidence="6 10" id="KW-1133">Transmembrane helix</keyword>
<comment type="similarity">
    <text evidence="2 8">Belongs to the peptidase A24 family.</text>
</comment>
<dbReference type="EMBL" id="JAQQFM010000004">
    <property type="protein sequence ID" value="MFL9924724.1"/>
    <property type="molecule type" value="Genomic_DNA"/>
</dbReference>
<evidence type="ECO:0000256" key="1">
    <source>
        <dbReference type="ARBA" id="ARBA00004429"/>
    </source>
</evidence>
<evidence type="ECO:0000256" key="2">
    <source>
        <dbReference type="ARBA" id="ARBA00005801"/>
    </source>
</evidence>
<gene>
    <name evidence="13" type="ORF">PQR62_10640</name>
</gene>
<keyword evidence="9" id="KW-0511">Multifunctional enzyme</keyword>
<evidence type="ECO:0000256" key="8">
    <source>
        <dbReference type="RuleBase" id="RU003793"/>
    </source>
</evidence>
<dbReference type="Pfam" id="PF01478">
    <property type="entry name" value="Peptidase_A24"/>
    <property type="match status" value="1"/>
</dbReference>
<feature type="transmembrane region" description="Helical" evidence="10">
    <location>
        <begin position="188"/>
        <end position="209"/>
    </location>
</feature>
<evidence type="ECO:0000313" key="14">
    <source>
        <dbReference type="Proteomes" id="UP001629246"/>
    </source>
</evidence>
<keyword evidence="4" id="KW-0997">Cell inner membrane</keyword>
<feature type="transmembrane region" description="Helical" evidence="10">
    <location>
        <begin position="266"/>
        <end position="291"/>
    </location>
</feature>
<sequence length="292" mass="31772">MHGSLTQILELLSQPGNGALSLMAGVLGLLIGSFLNVVIYRLPRMMQRATDNFIAQESGQDLPHPQRYNLLLPRSCCPRCEQAVQPQHNIPVLGYLLLRGRCGQCRQPISLTYPLVETFSALLSALLVWRFGAGMEGVAALLFAYFLLSMSIIDAQTQLLPDDLSLPLMWLGLLVNLGHTFAPLQDAVIGAAAGYGMLWLIFWAFKLATGKDGLGYGDFKLLAALGAWLGWQALPFILLMASALGAVVGIALVVFRKQALDQPIPFGPYLAIAGMLALLHGKDWLTGIFYAY</sequence>
<keyword evidence="9" id="KW-0378">Hydrolase</keyword>
<keyword evidence="9" id="KW-0489">Methyltransferase</keyword>
<reference evidence="13 14" key="1">
    <citation type="journal article" date="2024" name="Chem. Sci.">
        <title>Discovery of megapolipeptins by genome mining of a Burkholderiales bacteria collection.</title>
        <authorList>
            <person name="Paulo B.S."/>
            <person name="Recchia M.J.J."/>
            <person name="Lee S."/>
            <person name="Fergusson C.H."/>
            <person name="Romanowski S.B."/>
            <person name="Hernandez A."/>
            <person name="Krull N."/>
            <person name="Liu D.Y."/>
            <person name="Cavanagh H."/>
            <person name="Bos A."/>
            <person name="Gray C.A."/>
            <person name="Murphy B.T."/>
            <person name="Linington R.G."/>
            <person name="Eustaquio A.S."/>
        </authorList>
    </citation>
    <scope>NUCLEOTIDE SEQUENCE [LARGE SCALE GENOMIC DNA]</scope>
    <source>
        <strain evidence="13 14">RL21-008-BIB-A</strain>
    </source>
</reference>
<feature type="transmembrane region" description="Helical" evidence="10">
    <location>
        <begin position="137"/>
        <end position="153"/>
    </location>
</feature>
<keyword evidence="3" id="KW-1003">Cell membrane</keyword>
<dbReference type="PRINTS" id="PR00864">
    <property type="entry name" value="PREPILNPTASE"/>
</dbReference>
<comment type="catalytic activity">
    <reaction evidence="9">
        <text>Typically cleaves a -Gly-|-Phe- bond to release an N-terminal, basic peptide of 5-8 residues from type IV prepilin, and then N-methylates the new N-terminal amino group, the methyl donor being S-adenosyl-L-methionine.</text>
        <dbReference type="EC" id="3.4.23.43"/>
    </reaction>
</comment>
<feature type="domain" description="Prepilin type IV endopeptidase peptidase" evidence="11">
    <location>
        <begin position="141"/>
        <end position="250"/>
    </location>
</feature>
<evidence type="ECO:0000256" key="7">
    <source>
        <dbReference type="ARBA" id="ARBA00023136"/>
    </source>
</evidence>
<feature type="transmembrane region" description="Helical" evidence="10">
    <location>
        <begin position="20"/>
        <end position="40"/>
    </location>
</feature>
<evidence type="ECO:0000256" key="5">
    <source>
        <dbReference type="ARBA" id="ARBA00022692"/>
    </source>
</evidence>
<comment type="subcellular location">
    <subcellularLocation>
        <location evidence="1">Cell inner membrane</location>
        <topology evidence="1">Multi-pass membrane protein</topology>
    </subcellularLocation>
    <subcellularLocation>
        <location evidence="9">Cell membrane</location>
        <topology evidence="9">Multi-pass membrane protein</topology>
    </subcellularLocation>
</comment>
<dbReference type="InterPro" id="IPR000045">
    <property type="entry name" value="Prepilin_IV_endopep_pep"/>
</dbReference>
<dbReference type="Gene3D" id="1.20.120.1220">
    <property type="match status" value="1"/>
</dbReference>
<dbReference type="PANTHER" id="PTHR30487">
    <property type="entry name" value="TYPE 4 PREPILIN-LIKE PROTEINS LEADER PEPTIDE-PROCESSING ENZYME"/>
    <property type="match status" value="1"/>
</dbReference>
<dbReference type="InterPro" id="IPR050882">
    <property type="entry name" value="Prepilin_peptidase/N-MTase"/>
</dbReference>
<keyword evidence="9" id="KW-0808">Transferase</keyword>
<evidence type="ECO:0000256" key="10">
    <source>
        <dbReference type="SAM" id="Phobius"/>
    </source>
</evidence>
<feature type="domain" description="Prepilin peptidase A24 N-terminal" evidence="12">
    <location>
        <begin position="26"/>
        <end position="131"/>
    </location>
</feature>
<comment type="caution">
    <text evidence="13">The sequence shown here is derived from an EMBL/GenBank/DDBJ whole genome shotgun (WGS) entry which is preliminary data.</text>
</comment>
<dbReference type="Proteomes" id="UP001629246">
    <property type="component" value="Unassembled WGS sequence"/>
</dbReference>
<evidence type="ECO:0000259" key="11">
    <source>
        <dbReference type="Pfam" id="PF01478"/>
    </source>
</evidence>